<comment type="subunit">
    <text evidence="1">Interacts with GyrB.</text>
</comment>
<keyword evidence="1" id="KW-0479">Metal-binding</keyword>
<dbReference type="GO" id="GO:0008270">
    <property type="term" value="F:zinc ion binding"/>
    <property type="evidence" value="ECO:0007669"/>
    <property type="project" value="UniProtKB-UniRule"/>
</dbReference>
<organism evidence="2 3">
    <name type="scientific">Sphingobium algorifonticola</name>
    <dbReference type="NCBI Taxonomy" id="2008318"/>
    <lineage>
        <taxon>Bacteria</taxon>
        <taxon>Pseudomonadati</taxon>
        <taxon>Pseudomonadota</taxon>
        <taxon>Alphaproteobacteria</taxon>
        <taxon>Sphingomonadales</taxon>
        <taxon>Sphingomonadaceae</taxon>
        <taxon>Sphingobium</taxon>
    </lineage>
</organism>
<feature type="binding site" evidence="1">
    <location>
        <position position="22"/>
    </location>
    <ligand>
        <name>Zn(2+)</name>
        <dbReference type="ChEBI" id="CHEBI:29105"/>
    </ligand>
</feature>
<sequence length="55" mass="6259">MPRTALCPVCRAPTDPLFKPFCSRGCRDRDLLKWLGEDYRVPGPPADVPDRKDDD</sequence>
<accession>A0A437J9A3</accession>
<reference evidence="2 3" key="1">
    <citation type="submission" date="2019-01" db="EMBL/GenBank/DDBJ databases">
        <authorList>
            <person name="Chen W.-M."/>
        </authorList>
    </citation>
    <scope>NUCLEOTIDE SEQUENCE [LARGE SCALE GENOMIC DNA]</scope>
    <source>
        <strain evidence="2 3">TLA-22</strain>
    </source>
</reference>
<dbReference type="Gene3D" id="3.30.50.10">
    <property type="entry name" value="Erythroid Transcription Factor GATA-1, subunit A"/>
    <property type="match status" value="1"/>
</dbReference>
<dbReference type="SUPFAM" id="SSF57716">
    <property type="entry name" value="Glucocorticoid receptor-like (DNA-binding domain)"/>
    <property type="match status" value="1"/>
</dbReference>
<proteinExistence type="inferred from homology"/>
<dbReference type="AlphaFoldDB" id="A0A437J9A3"/>
<comment type="cofactor">
    <cofactor evidence="1">
        <name>Zn(2+)</name>
        <dbReference type="ChEBI" id="CHEBI:29105"/>
    </cofactor>
    <text evidence="1">Binds 1 zinc ion.</text>
</comment>
<dbReference type="Pfam" id="PF03884">
    <property type="entry name" value="YacG"/>
    <property type="match status" value="1"/>
</dbReference>
<name>A0A437J9A3_9SPHN</name>
<comment type="caution">
    <text evidence="2">The sequence shown here is derived from an EMBL/GenBank/DDBJ whole genome shotgun (WGS) entry which is preliminary data.</text>
</comment>
<comment type="function">
    <text evidence="1">Inhibits all the catalytic activities of DNA gyrase by preventing its interaction with DNA. Acts by binding directly to the C-terminal domain of GyrB, which probably disrupts DNA binding by the gyrase.</text>
</comment>
<dbReference type="InterPro" id="IPR013088">
    <property type="entry name" value="Znf_NHR/GATA"/>
</dbReference>
<feature type="binding site" evidence="1">
    <location>
        <position position="10"/>
    </location>
    <ligand>
        <name>Zn(2+)</name>
        <dbReference type="ChEBI" id="CHEBI:29105"/>
    </ligand>
</feature>
<dbReference type="GO" id="GO:0006355">
    <property type="term" value="P:regulation of DNA-templated transcription"/>
    <property type="evidence" value="ECO:0007669"/>
    <property type="project" value="InterPro"/>
</dbReference>
<gene>
    <name evidence="1 2" type="primary">yacG</name>
    <name evidence="2" type="ORF">ENE74_07500</name>
</gene>
<evidence type="ECO:0000313" key="3">
    <source>
        <dbReference type="Proteomes" id="UP000282977"/>
    </source>
</evidence>
<feature type="binding site" evidence="1">
    <location>
        <position position="7"/>
    </location>
    <ligand>
        <name>Zn(2+)</name>
        <dbReference type="ChEBI" id="CHEBI:29105"/>
    </ligand>
</feature>
<comment type="similarity">
    <text evidence="1">Belongs to the DNA gyrase inhibitor YacG family.</text>
</comment>
<dbReference type="InterPro" id="IPR005584">
    <property type="entry name" value="DNA_gyrase_inhibitor_YacG"/>
</dbReference>
<protein>
    <recommendedName>
        <fullName evidence="1">DNA gyrase inhibitor YacG</fullName>
    </recommendedName>
</protein>
<dbReference type="RefSeq" id="WP_127690255.1">
    <property type="nucleotide sequence ID" value="NZ_RZUL01000002.1"/>
</dbReference>
<dbReference type="OrthoDB" id="9809663at2"/>
<dbReference type="EMBL" id="RZUL01000002">
    <property type="protein sequence ID" value="RVT42071.1"/>
    <property type="molecule type" value="Genomic_DNA"/>
</dbReference>
<keyword evidence="3" id="KW-1185">Reference proteome</keyword>
<feature type="binding site" evidence="1">
    <location>
        <position position="26"/>
    </location>
    <ligand>
        <name>Zn(2+)</name>
        <dbReference type="ChEBI" id="CHEBI:29105"/>
    </ligand>
</feature>
<dbReference type="GO" id="GO:0008657">
    <property type="term" value="F:DNA topoisomerase type II (double strand cut, ATP-hydrolyzing) inhibitor activity"/>
    <property type="evidence" value="ECO:0007669"/>
    <property type="project" value="UniProtKB-UniRule"/>
</dbReference>
<evidence type="ECO:0000256" key="1">
    <source>
        <dbReference type="HAMAP-Rule" id="MF_00649"/>
    </source>
</evidence>
<keyword evidence="1" id="KW-0862">Zinc</keyword>
<dbReference type="Proteomes" id="UP000282977">
    <property type="component" value="Unassembled WGS sequence"/>
</dbReference>
<evidence type="ECO:0000313" key="2">
    <source>
        <dbReference type="EMBL" id="RVT42071.1"/>
    </source>
</evidence>
<dbReference type="HAMAP" id="MF_00649">
    <property type="entry name" value="DNA_gyrase_inhibitor_YacG"/>
    <property type="match status" value="1"/>
</dbReference>